<protein>
    <submittedName>
        <fullName evidence="1">Uncharacterized protein</fullName>
    </submittedName>
</protein>
<reference evidence="1 2" key="1">
    <citation type="submission" date="2021-07" db="EMBL/GenBank/DDBJ databases">
        <title>The Aristolochia fimbriata genome: insights into angiosperm evolution, floral development and chemical biosynthesis.</title>
        <authorList>
            <person name="Jiao Y."/>
        </authorList>
    </citation>
    <scope>NUCLEOTIDE SEQUENCE [LARGE SCALE GENOMIC DNA]</scope>
    <source>
        <strain evidence="1">IBCAS-2021</strain>
        <tissue evidence="1">Leaf</tissue>
    </source>
</reference>
<proteinExistence type="predicted"/>
<dbReference type="AlphaFoldDB" id="A0AAV7DRE4"/>
<dbReference type="Proteomes" id="UP000825729">
    <property type="component" value="Unassembled WGS sequence"/>
</dbReference>
<dbReference type="EMBL" id="JAINDJ010000011">
    <property type="protein sequence ID" value="KAG9438793.1"/>
    <property type="molecule type" value="Genomic_DNA"/>
</dbReference>
<comment type="caution">
    <text evidence="1">The sequence shown here is derived from an EMBL/GenBank/DDBJ whole genome shotgun (WGS) entry which is preliminary data.</text>
</comment>
<name>A0AAV7DRE4_ARIFI</name>
<gene>
    <name evidence="1" type="ORF">H6P81_021273</name>
</gene>
<evidence type="ECO:0000313" key="2">
    <source>
        <dbReference type="Proteomes" id="UP000825729"/>
    </source>
</evidence>
<evidence type="ECO:0000313" key="1">
    <source>
        <dbReference type="EMBL" id="KAG9438793.1"/>
    </source>
</evidence>
<keyword evidence="2" id="KW-1185">Reference proteome</keyword>
<sequence length="182" mass="20395">MKSRTAADDKDANKFSEAKRVNFHFRASVLFNTQSHRGENNGQTFSTNSAAIAMMAIFRRHPAQIFAISQLVREAVAEQTGIPWSSSAESLSRSRICLETFETVLDRRAPYHEYGAHGVKCRKILAACIRQLIANMKPKLRGLANCIRSLFHIDSGAELADFNRHLSFTRLQVVGSRSALTR</sequence>
<organism evidence="1 2">
    <name type="scientific">Aristolochia fimbriata</name>
    <name type="common">White veined hardy Dutchman's pipe vine</name>
    <dbReference type="NCBI Taxonomy" id="158543"/>
    <lineage>
        <taxon>Eukaryota</taxon>
        <taxon>Viridiplantae</taxon>
        <taxon>Streptophyta</taxon>
        <taxon>Embryophyta</taxon>
        <taxon>Tracheophyta</taxon>
        <taxon>Spermatophyta</taxon>
        <taxon>Magnoliopsida</taxon>
        <taxon>Magnoliidae</taxon>
        <taxon>Piperales</taxon>
        <taxon>Aristolochiaceae</taxon>
        <taxon>Aristolochia</taxon>
    </lineage>
</organism>
<accession>A0AAV7DRE4</accession>